<name>A0A2T0FCF1_9ASCO</name>
<dbReference type="RefSeq" id="XP_024662628.1">
    <property type="nucleotide sequence ID" value="XM_024806860.1"/>
</dbReference>
<dbReference type="AlphaFoldDB" id="A0A2T0FCF1"/>
<evidence type="ECO:0008006" key="4">
    <source>
        <dbReference type="Google" id="ProtNLM"/>
    </source>
</evidence>
<evidence type="ECO:0000256" key="1">
    <source>
        <dbReference type="SAM" id="Phobius"/>
    </source>
</evidence>
<keyword evidence="1" id="KW-0812">Transmembrane</keyword>
<gene>
    <name evidence="2" type="ORF">B9G98_00302</name>
</gene>
<reference evidence="2 3" key="1">
    <citation type="submission" date="2017-04" db="EMBL/GenBank/DDBJ databases">
        <title>Genome sequencing of [Candida] sorbophila.</title>
        <authorList>
            <person name="Ahn J.O."/>
        </authorList>
    </citation>
    <scope>NUCLEOTIDE SEQUENCE [LARGE SCALE GENOMIC DNA]</scope>
    <source>
        <strain evidence="2 3">DS02</strain>
    </source>
</reference>
<accession>A0A2T0FCF1</accession>
<evidence type="ECO:0000313" key="3">
    <source>
        <dbReference type="Proteomes" id="UP000238350"/>
    </source>
</evidence>
<proteinExistence type="predicted"/>
<dbReference type="Proteomes" id="UP000238350">
    <property type="component" value="Unassembled WGS sequence"/>
</dbReference>
<evidence type="ECO:0000313" key="2">
    <source>
        <dbReference type="EMBL" id="PRT52682.1"/>
    </source>
</evidence>
<keyword evidence="1" id="KW-0472">Membrane</keyword>
<dbReference type="GeneID" id="36514051"/>
<organism evidence="2 3">
    <name type="scientific">Wickerhamiella sorbophila</name>
    <dbReference type="NCBI Taxonomy" id="45607"/>
    <lineage>
        <taxon>Eukaryota</taxon>
        <taxon>Fungi</taxon>
        <taxon>Dikarya</taxon>
        <taxon>Ascomycota</taxon>
        <taxon>Saccharomycotina</taxon>
        <taxon>Dipodascomycetes</taxon>
        <taxon>Dipodascales</taxon>
        <taxon>Trichomonascaceae</taxon>
        <taxon>Wickerhamiella</taxon>
    </lineage>
</organism>
<keyword evidence="3" id="KW-1185">Reference proteome</keyword>
<dbReference type="PANTHER" id="PTHR12459:SF19">
    <property type="entry name" value="TRANSMEMBRANE PROTEIN 135 N-TERMINAL DOMAIN-CONTAINING PROTEIN"/>
    <property type="match status" value="1"/>
</dbReference>
<protein>
    <recommendedName>
        <fullName evidence="4">Transmembrane protein 135 N-terminal domain-containing protein</fullName>
    </recommendedName>
</protein>
<keyword evidence="1" id="KW-1133">Transmembrane helix</keyword>
<dbReference type="InterPro" id="IPR026749">
    <property type="entry name" value="Tmem135"/>
</dbReference>
<dbReference type="OrthoDB" id="291792at2759"/>
<feature type="transmembrane region" description="Helical" evidence="1">
    <location>
        <begin position="421"/>
        <end position="441"/>
    </location>
</feature>
<dbReference type="EMBL" id="NDIQ01000001">
    <property type="protein sequence ID" value="PRT52682.1"/>
    <property type="molecule type" value="Genomic_DNA"/>
</dbReference>
<feature type="transmembrane region" description="Helical" evidence="1">
    <location>
        <begin position="119"/>
        <end position="140"/>
    </location>
</feature>
<sequence>MTAAYIVRFILTPREFEKLNALCPFDLSNQVSALHHSESKSAHVHTFVRQHTRLFLKTYGVGLLVQMAISARNPVLGGSFRPSRPAIMITSFSAVYRVLNRVLSNLARARLDGVSRKRAIKIAIPMVSALIAGSVFRILPAGLRDYIALYLATKAAEYVYNMLDDQGRFNWKPRIVGSWILIPIAMSQLFYTLICEPDCCPRVFRGLMLSVSQAYMPQRPVGYPDGKHWPTENEVLASVAEISRLKFPKFKSRILSPNWQVPPTLSVIAPVLEMALPSNTTMTGALLHPMNPNERTSFWSAVSAGYGSTTKYLLPLYLILGFTRSSRSSGTILASAIGNTFRTATFISMSVASAWSGIALSQTLLGTRMLPHMRFRIIGFMSGLWAFLDQVNGRPRALYAIRMAILSQYNMLIKRRGGKPLVKNGSTIIFSLAMAVIFAVYNTAPESISSAFIRKLCNWVQTGRYSDPSPLPPSDSSR</sequence>
<dbReference type="PANTHER" id="PTHR12459">
    <property type="entry name" value="TRANSMEMBRANE PROTEIN 135-RELATED"/>
    <property type="match status" value="1"/>
</dbReference>
<feature type="transmembrane region" description="Helical" evidence="1">
    <location>
        <begin position="175"/>
        <end position="194"/>
    </location>
</feature>
<feature type="transmembrane region" description="Helical" evidence="1">
    <location>
        <begin position="346"/>
        <end position="366"/>
    </location>
</feature>
<comment type="caution">
    <text evidence="2">The sequence shown here is derived from an EMBL/GenBank/DDBJ whole genome shotgun (WGS) entry which is preliminary data.</text>
</comment>